<dbReference type="Pfam" id="PF02759">
    <property type="entry name" value="RUN"/>
    <property type="match status" value="1"/>
</dbReference>
<gene>
    <name evidence="7 8" type="primary">LOC106585891</name>
</gene>
<dbReference type="STRING" id="8030.ENSSSAP00000092872"/>
<evidence type="ECO:0000313" key="7">
    <source>
        <dbReference type="RefSeq" id="XP_014028088.2"/>
    </source>
</evidence>
<feature type="compositionally biased region" description="Low complexity" evidence="3">
    <location>
        <begin position="1616"/>
        <end position="1632"/>
    </location>
</feature>
<evidence type="ECO:0000259" key="5">
    <source>
        <dbReference type="PROSITE" id="PS50826"/>
    </source>
</evidence>
<dbReference type="Proteomes" id="UP001652741">
    <property type="component" value="Chromosome ssa24"/>
</dbReference>
<dbReference type="Gene3D" id="2.30.30.40">
    <property type="entry name" value="SH3 Domains"/>
    <property type="match status" value="1"/>
</dbReference>
<dbReference type="RefSeq" id="XP_014028089.2">
    <property type="nucleotide sequence ID" value="XM_014172614.2"/>
</dbReference>
<feature type="region of interest" description="Disordered" evidence="3">
    <location>
        <begin position="1455"/>
        <end position="1506"/>
    </location>
</feature>
<dbReference type="InterPro" id="IPR004012">
    <property type="entry name" value="Run_dom"/>
</dbReference>
<feature type="region of interest" description="Disordered" evidence="3">
    <location>
        <begin position="267"/>
        <end position="313"/>
    </location>
</feature>
<feature type="region of interest" description="Disordered" evidence="3">
    <location>
        <begin position="1033"/>
        <end position="1057"/>
    </location>
</feature>
<feature type="compositionally biased region" description="Low complexity" evidence="3">
    <location>
        <begin position="1576"/>
        <end position="1587"/>
    </location>
</feature>
<dbReference type="InterPro" id="IPR047343">
    <property type="entry name" value="RUSC1_2"/>
</dbReference>
<dbReference type="SMART" id="SM00593">
    <property type="entry name" value="RUN"/>
    <property type="match status" value="1"/>
</dbReference>
<reference evidence="7 8" key="1">
    <citation type="submission" date="2025-05" db="UniProtKB">
        <authorList>
            <consortium name="RefSeq"/>
        </authorList>
    </citation>
    <scope>IDENTIFICATION</scope>
</reference>
<evidence type="ECO:0000256" key="3">
    <source>
        <dbReference type="SAM" id="MobiDB-lite"/>
    </source>
</evidence>
<feature type="compositionally biased region" description="Polar residues" evidence="3">
    <location>
        <begin position="385"/>
        <end position="394"/>
    </location>
</feature>
<feature type="compositionally biased region" description="Gly residues" evidence="3">
    <location>
        <begin position="78"/>
        <end position="102"/>
    </location>
</feature>
<feature type="region of interest" description="Disordered" evidence="3">
    <location>
        <begin position="689"/>
        <end position="784"/>
    </location>
</feature>
<dbReference type="KEGG" id="sasa:106585891"/>
<feature type="compositionally biased region" description="Polar residues" evidence="3">
    <location>
        <begin position="121"/>
        <end position="133"/>
    </location>
</feature>
<feature type="domain" description="SH3" evidence="4">
    <location>
        <begin position="1729"/>
        <end position="1788"/>
    </location>
</feature>
<feature type="compositionally biased region" description="Acidic residues" evidence="3">
    <location>
        <begin position="567"/>
        <end position="592"/>
    </location>
</feature>
<evidence type="ECO:0000313" key="6">
    <source>
        <dbReference type="Proteomes" id="UP001652741"/>
    </source>
</evidence>
<dbReference type="PANTHER" id="PTHR15591">
    <property type="entry name" value="RUN AND SH3 DOMAIN CONTAINING"/>
    <property type="match status" value="1"/>
</dbReference>
<feature type="region of interest" description="Disordered" evidence="3">
    <location>
        <begin position="1365"/>
        <end position="1392"/>
    </location>
</feature>
<dbReference type="Bgee" id="ENSSSAG00000071833">
    <property type="expression patterns" value="Expressed in heart and 13 other cell types or tissues"/>
</dbReference>
<sequence>MDSPPKLSGETLIVHHIPLVHCQVTGGRQGYSGGGGGSLKRSNQPENLGLSPTTSLPERDVLQREALVYSSLIQTSTGKGGRGGGESGGQGGERRGGQGAGEGGERGEGGRGGGGDGSTGSDNLSLTSSNSEDQVMVANTLPRVKPREQANNPLRLRHNPFLLNTEEDDDEEEEEDEDDSDNLNGYLEDSSFHLHGNTNSALDEEGDGVTPFHLHDLGFTTHEPFLLQSTLGKHSWGCSGGRDSFRGVASDLSAHLEGLDLLALDGPRRHGSSGSTLSMDCGEQEWAEDEEEEEEEDPMRGGGRSSSQADSSSSSSAHQLCSCYGHEHFPEQFSQSLECQLGYGSESSCNSSDGMLVNFSAIYNKINNSVPLTSSEPPPPATTTNLNSSTDHSYTSSVCTSSVLDGEAGSPGSARDRGAFYLDLHTSPTEPPNSHQPSCSSNSTLPFGLHPHTNTSSCTCSAEHQGALDLDANCNSYQPPHHSDSGSDLTSHLQSQARLVVATQNYYKLVTCDLSSQSPPSPVGSSASFTSCSDEHSKESPAPDTPNATKPTEYYLFRRPPGGQEKEAEEEDEEGELSQRDEDEEEDDDEEEERKKREQQQMGGACSELIIEGQVYVNISPPVVDRGPIGGGTPRPRSRSYDRNLDKSLPPRLGSLERMLSCPVHLSEGAAPLGPPTPPRVTSFAEIARSKRKNGGSTGSPSLRMGGCTDPFSSTHSAHSHSSADFSPILENLGQGPSHRHSVPFQRCYSQGSVDRHSPGGGARETRATTEGGLSSSSSSSAVVRYTKDQRPTTLPIQPFTFHHQFSKLSQPKPILPLLTGYVSGMQARGGGPSGGPEGSDGVDDDRWEDSLRRCQSGGMMGGLVSAVAPLGPGSVRPSPLGSYSPVRLQGVTSTSCSTCTPSPQTPRSLSCPLSAGLRPLHHTHPPPARLAAAPLLPTPPPPPLGVKRGAVPPMLPPVQGQVQGQCHQHYHCGTLPILPVVLQDSEISLRYEETSDSAEGSRGPGSRTQHGHHLSPQTLKWREYRRRNPLGVERCSSGGSGVPALSGSLDGNGRRGVARGQRITRRNVFDFPPASSGHALGRLNGQSVKQLQQYYSDFLPDYFSLTERPPDEFCLSPDASSSSSSSTSSQSHISVNLQQKRGLVKAINTAVDLIVAHFGTSRDPDVKAKLGNSWVSPNVGHLILKYLCPALREVLGDGLKAYILDLIIGQRRNQPWSLVEASTQLGPSTCVVHSLFSKVSQYSELTSHSMRLNSFIFGLLNLRSLEFWFNHLYTHEDIVAAHYHPWGFLPLSQGPCQPLLEELLLLLQPLSLLPFDLDLLFEPRLVQRNQEHLRSKEQLCSASAGQGLDQSACSTFHLMRGWSSESRRAESMREGAKVKKEGGGAGNRERLGLRREGTWPRMEGVGERGRREGMMQRMGSRREGVGAGIDSLGAGLVETQPMTTEVGTGFANLWRESGRGKGTGKRVKGVGGVSHEEDGEKDERRKERERDFAEEGRQQQERDRQAGWWYQLMQSSQVYIDQSAQGGSKFVKSEKRKKSAERRSQSQHPLPRKGVVEGAESSQEEEVLRERSRKSSSSSSGEWTGSRGRGRPSWMGSPPESVLTHDKEKEKDPGTTRATEATATQPAAQTEDPSQGQGMRWVRLFGSSMGGGGIPSRPDGAEQRPSKSKRTRLPSGWLTGLDMSVLDLLAQTMGAGTVKRVEPSAPPAPPTLNQPSPTPQPPQETQTKQLCEVRALCHHIATEPDQLSFHKGDVLSVLSRADSDWLLCSLGAQRGLVPFIYVTLRGLEDSQAPQEPQGPH</sequence>
<dbReference type="SUPFAM" id="SSF50044">
    <property type="entry name" value="SH3-domain"/>
    <property type="match status" value="1"/>
</dbReference>
<name>A0A1S3PL67_SALSA</name>
<feature type="region of interest" description="Disordered" evidence="3">
    <location>
        <begin position="620"/>
        <end position="649"/>
    </location>
</feature>
<feature type="compositionally biased region" description="Gly residues" evidence="3">
    <location>
        <begin position="828"/>
        <end position="839"/>
    </location>
</feature>
<evidence type="ECO:0000313" key="8">
    <source>
        <dbReference type="RefSeq" id="XP_014028089.2"/>
    </source>
</evidence>
<evidence type="ECO:0000256" key="1">
    <source>
        <dbReference type="ARBA" id="ARBA00022443"/>
    </source>
</evidence>
<feature type="compositionally biased region" description="Acidic residues" evidence="3">
    <location>
        <begin position="282"/>
        <end position="297"/>
    </location>
</feature>
<dbReference type="PaxDb" id="8030-ENSSSAP00000092872"/>
<feature type="compositionally biased region" description="Basic and acidic residues" evidence="3">
    <location>
        <begin position="1604"/>
        <end position="1615"/>
    </location>
</feature>
<feature type="region of interest" description="Disordered" evidence="3">
    <location>
        <begin position="992"/>
        <end position="1019"/>
    </location>
</feature>
<feature type="region of interest" description="Disordered" evidence="3">
    <location>
        <begin position="515"/>
        <end position="604"/>
    </location>
</feature>
<dbReference type="InterPro" id="IPR001452">
    <property type="entry name" value="SH3_domain"/>
</dbReference>
<dbReference type="InterPro" id="IPR047342">
    <property type="entry name" value="RUN_RUSC2"/>
</dbReference>
<keyword evidence="1 2" id="KW-0728">SH3 domain</keyword>
<accession>A0A1S3PL67</accession>
<evidence type="ECO:0000256" key="2">
    <source>
        <dbReference type="PROSITE-ProRule" id="PRU00192"/>
    </source>
</evidence>
<dbReference type="GO" id="GO:0031410">
    <property type="term" value="C:cytoplasmic vesicle"/>
    <property type="evidence" value="ECO:0007669"/>
    <property type="project" value="TreeGrafter"/>
</dbReference>
<feature type="compositionally biased region" description="Basic and acidic residues" evidence="3">
    <location>
        <begin position="1475"/>
        <end position="1506"/>
    </location>
</feature>
<feature type="compositionally biased region" description="Gly residues" evidence="3">
    <location>
        <begin position="28"/>
        <end position="38"/>
    </location>
</feature>
<feature type="compositionally biased region" description="Acidic residues" evidence="3">
    <location>
        <begin position="165"/>
        <end position="181"/>
    </location>
</feature>
<feature type="compositionally biased region" description="Low complexity" evidence="3">
    <location>
        <begin position="515"/>
        <end position="528"/>
    </location>
</feature>
<dbReference type="Gene3D" id="1.20.58.900">
    <property type="match status" value="1"/>
</dbReference>
<feature type="region of interest" description="Disordered" evidence="3">
    <location>
        <begin position="1523"/>
        <end position="1676"/>
    </location>
</feature>
<dbReference type="CDD" id="cd17702">
    <property type="entry name" value="RUN_RUSC2"/>
    <property type="match status" value="1"/>
</dbReference>
<dbReference type="PANTHER" id="PTHR15591:SF14">
    <property type="entry name" value="AP-4 COMPLEX ACCESSORY SUBUNIT RUSC2"/>
    <property type="match status" value="1"/>
</dbReference>
<dbReference type="InterPro" id="IPR036028">
    <property type="entry name" value="SH3-like_dom_sf"/>
</dbReference>
<organism evidence="6 8">
    <name type="scientific">Salmo salar</name>
    <name type="common">Atlantic salmon</name>
    <dbReference type="NCBI Taxonomy" id="8030"/>
    <lineage>
        <taxon>Eukaryota</taxon>
        <taxon>Metazoa</taxon>
        <taxon>Chordata</taxon>
        <taxon>Craniata</taxon>
        <taxon>Vertebrata</taxon>
        <taxon>Euteleostomi</taxon>
        <taxon>Actinopterygii</taxon>
        <taxon>Neopterygii</taxon>
        <taxon>Teleostei</taxon>
        <taxon>Protacanthopterygii</taxon>
        <taxon>Salmoniformes</taxon>
        <taxon>Salmonidae</taxon>
        <taxon>Salmoninae</taxon>
        <taxon>Salmo</taxon>
    </lineage>
</organism>
<feature type="compositionally biased region" description="Basic and acidic residues" evidence="3">
    <location>
        <begin position="1366"/>
        <end position="1392"/>
    </location>
</feature>
<feature type="compositionally biased region" description="Pro residues" evidence="3">
    <location>
        <begin position="1705"/>
        <end position="1723"/>
    </location>
</feature>
<keyword evidence="6" id="KW-1185">Reference proteome</keyword>
<feature type="region of interest" description="Disordered" evidence="3">
    <location>
        <begin position="423"/>
        <end position="442"/>
    </location>
</feature>
<feature type="compositionally biased region" description="Basic and acidic residues" evidence="3">
    <location>
        <begin position="754"/>
        <end position="768"/>
    </location>
</feature>
<dbReference type="Pfam" id="PF14604">
    <property type="entry name" value="SH3_9"/>
    <property type="match status" value="1"/>
</dbReference>
<dbReference type="SMART" id="SM00326">
    <property type="entry name" value="SH3"/>
    <property type="match status" value="1"/>
</dbReference>
<dbReference type="GeneID" id="106585891"/>
<feature type="region of interest" description="Disordered" evidence="3">
    <location>
        <begin position="370"/>
        <end position="394"/>
    </location>
</feature>
<dbReference type="SUPFAM" id="SSF140741">
    <property type="entry name" value="RUN domain-like"/>
    <property type="match status" value="1"/>
</dbReference>
<feature type="region of interest" description="Disordered" evidence="3">
    <location>
        <begin position="1699"/>
        <end position="1728"/>
    </location>
</feature>
<dbReference type="InterPro" id="IPR037213">
    <property type="entry name" value="Run_dom_sf"/>
</dbReference>
<dbReference type="RefSeq" id="XP_014028088.2">
    <property type="nucleotide sequence ID" value="XM_014172613.2"/>
</dbReference>
<dbReference type="PROSITE" id="PS50002">
    <property type="entry name" value="SH3"/>
    <property type="match status" value="1"/>
</dbReference>
<feature type="compositionally biased region" description="Polar residues" evidence="3">
    <location>
        <begin position="40"/>
        <end position="56"/>
    </location>
</feature>
<feature type="region of interest" description="Disordered" evidence="3">
    <location>
        <begin position="827"/>
        <end position="847"/>
    </location>
</feature>
<feature type="compositionally biased region" description="Polar residues" evidence="3">
    <location>
        <begin position="426"/>
        <end position="442"/>
    </location>
</feature>
<dbReference type="PROSITE" id="PS50826">
    <property type="entry name" value="RUN"/>
    <property type="match status" value="1"/>
</dbReference>
<evidence type="ECO:0000259" key="4">
    <source>
        <dbReference type="PROSITE" id="PS50002"/>
    </source>
</evidence>
<proteinExistence type="predicted"/>
<feature type="compositionally biased region" description="Low complexity" evidence="3">
    <location>
        <begin position="713"/>
        <end position="724"/>
    </location>
</feature>
<feature type="region of interest" description="Disordered" evidence="3">
    <location>
        <begin position="28"/>
        <end position="207"/>
    </location>
</feature>
<protein>
    <submittedName>
        <fullName evidence="7 8">AP-4 complex accessory subunit RUSC2 isoform X1</fullName>
    </submittedName>
</protein>
<feature type="domain" description="RUN" evidence="5">
    <location>
        <begin position="1179"/>
        <end position="1323"/>
    </location>
</feature>